<dbReference type="Gene3D" id="3.40.50.150">
    <property type="entry name" value="Vaccinia Virus protein VP39"/>
    <property type="match status" value="1"/>
</dbReference>
<dbReference type="Proteomes" id="UP000660668">
    <property type="component" value="Unassembled WGS sequence"/>
</dbReference>
<feature type="domain" description="Methyltransferase type 11" evidence="2">
    <location>
        <begin position="47"/>
        <end position="137"/>
    </location>
</feature>
<feature type="region of interest" description="Disordered" evidence="1">
    <location>
        <begin position="1"/>
        <end position="21"/>
    </location>
</feature>
<organism evidence="3 4">
    <name type="scientific">Nocardioides agariphilus</name>
    <dbReference type="NCBI Taxonomy" id="433664"/>
    <lineage>
        <taxon>Bacteria</taxon>
        <taxon>Bacillati</taxon>
        <taxon>Actinomycetota</taxon>
        <taxon>Actinomycetes</taxon>
        <taxon>Propionibacteriales</taxon>
        <taxon>Nocardioidaceae</taxon>
        <taxon>Nocardioides</taxon>
    </lineage>
</organism>
<dbReference type="CDD" id="cd02440">
    <property type="entry name" value="AdoMet_MTases"/>
    <property type="match status" value="1"/>
</dbReference>
<keyword evidence="3" id="KW-0489">Methyltransferase</keyword>
<dbReference type="GO" id="GO:0032259">
    <property type="term" value="P:methylation"/>
    <property type="evidence" value="ECO:0007669"/>
    <property type="project" value="UniProtKB-KW"/>
</dbReference>
<protein>
    <submittedName>
        <fullName evidence="3">Class I SAM-dependent methyltransferase</fullName>
    </submittedName>
</protein>
<dbReference type="AlphaFoldDB" id="A0A930VL59"/>
<dbReference type="SUPFAM" id="SSF53335">
    <property type="entry name" value="S-adenosyl-L-methionine-dependent methyltransferases"/>
    <property type="match status" value="1"/>
</dbReference>
<dbReference type="GO" id="GO:0008757">
    <property type="term" value="F:S-adenosylmethionine-dependent methyltransferase activity"/>
    <property type="evidence" value="ECO:0007669"/>
    <property type="project" value="InterPro"/>
</dbReference>
<name>A0A930VL59_9ACTN</name>
<dbReference type="PANTHER" id="PTHR43861">
    <property type="entry name" value="TRANS-ACONITATE 2-METHYLTRANSFERASE-RELATED"/>
    <property type="match status" value="1"/>
</dbReference>
<sequence length="190" mass="20884">MTRELWDREAETFDDEPDHGLADPVTRRAWRDLLLGALPPAPARIADIGSGTGTLARLLVDEGYSVAGLDLSPEMVARARLKVPEATFTVGDASEPRLDDTAYDVVLSRHVLWAMPDPETAFARWVGLLGPDGVVVLVEGSWHTGAGLTAAECERIVRTVRTDATVRHLTEPVYWGRPIDDERYLLVSRA</sequence>
<keyword evidence="4" id="KW-1185">Reference proteome</keyword>
<dbReference type="InterPro" id="IPR013216">
    <property type="entry name" value="Methyltransf_11"/>
</dbReference>
<reference evidence="3" key="1">
    <citation type="submission" date="2020-11" db="EMBL/GenBank/DDBJ databases">
        <title>Nocardioides cynanchi sp. nov., isolated from soil of rhizosphere of Cynanchum wilfordii.</title>
        <authorList>
            <person name="Lee J.-S."/>
            <person name="Suh M.K."/>
            <person name="Kim J.-S."/>
        </authorList>
    </citation>
    <scope>NUCLEOTIDE SEQUENCE</scope>
    <source>
        <strain evidence="3">KCTC 19276</strain>
    </source>
</reference>
<comment type="caution">
    <text evidence="3">The sequence shown here is derived from an EMBL/GenBank/DDBJ whole genome shotgun (WGS) entry which is preliminary data.</text>
</comment>
<evidence type="ECO:0000313" key="3">
    <source>
        <dbReference type="EMBL" id="MBF4769539.1"/>
    </source>
</evidence>
<dbReference type="InterPro" id="IPR029063">
    <property type="entry name" value="SAM-dependent_MTases_sf"/>
</dbReference>
<evidence type="ECO:0000256" key="1">
    <source>
        <dbReference type="SAM" id="MobiDB-lite"/>
    </source>
</evidence>
<accession>A0A930VL59</accession>
<keyword evidence="3" id="KW-0808">Transferase</keyword>
<dbReference type="Pfam" id="PF08241">
    <property type="entry name" value="Methyltransf_11"/>
    <property type="match status" value="1"/>
</dbReference>
<feature type="compositionally biased region" description="Basic and acidic residues" evidence="1">
    <location>
        <begin position="1"/>
        <end position="11"/>
    </location>
</feature>
<dbReference type="RefSeq" id="WP_194697687.1">
    <property type="nucleotide sequence ID" value="NZ_JADKPO010000027.1"/>
</dbReference>
<gene>
    <name evidence="3" type="ORF">ISU10_17360</name>
</gene>
<dbReference type="PANTHER" id="PTHR43861:SF1">
    <property type="entry name" value="TRANS-ACONITATE 2-METHYLTRANSFERASE"/>
    <property type="match status" value="1"/>
</dbReference>
<dbReference type="EMBL" id="JADKPO010000027">
    <property type="protein sequence ID" value="MBF4769539.1"/>
    <property type="molecule type" value="Genomic_DNA"/>
</dbReference>
<evidence type="ECO:0000313" key="4">
    <source>
        <dbReference type="Proteomes" id="UP000660668"/>
    </source>
</evidence>
<evidence type="ECO:0000259" key="2">
    <source>
        <dbReference type="Pfam" id="PF08241"/>
    </source>
</evidence>
<proteinExistence type="predicted"/>